<evidence type="ECO:0000313" key="2">
    <source>
        <dbReference type="EMBL" id="MFD2591520.1"/>
    </source>
</evidence>
<evidence type="ECO:0000313" key="3">
    <source>
        <dbReference type="Proteomes" id="UP001597459"/>
    </source>
</evidence>
<proteinExistence type="predicted"/>
<sequence length="124" mass="14152">MKVKIVLIIIALWIGQFSYAQDHKNVTQCVKSLDLTIEEGTYSTEKNSDTENNLIFKSSETASYNETLGSSTDFFSLEEWKRTKKILLKNKERIVKMGTYITRKIDTVFIPIPSFSGESSISGW</sequence>
<keyword evidence="3" id="KW-1185">Reference proteome</keyword>
<comment type="caution">
    <text evidence="2">The sequence shown here is derived from an EMBL/GenBank/DDBJ whole genome shotgun (WGS) entry which is preliminary data.</text>
</comment>
<accession>A0ABW5N7U4</accession>
<feature type="signal peptide" evidence="1">
    <location>
        <begin position="1"/>
        <end position="20"/>
    </location>
</feature>
<evidence type="ECO:0000256" key="1">
    <source>
        <dbReference type="SAM" id="SignalP"/>
    </source>
</evidence>
<dbReference type="Proteomes" id="UP001597459">
    <property type="component" value="Unassembled WGS sequence"/>
</dbReference>
<name>A0ABW5N7U4_9FLAO</name>
<dbReference type="EMBL" id="JBHULX010000021">
    <property type="protein sequence ID" value="MFD2591520.1"/>
    <property type="molecule type" value="Genomic_DNA"/>
</dbReference>
<feature type="chain" id="PRO_5046637201" evidence="1">
    <location>
        <begin position="21"/>
        <end position="124"/>
    </location>
</feature>
<reference evidence="3" key="1">
    <citation type="journal article" date="2019" name="Int. J. Syst. Evol. Microbiol.">
        <title>The Global Catalogue of Microorganisms (GCM) 10K type strain sequencing project: providing services to taxonomists for standard genome sequencing and annotation.</title>
        <authorList>
            <consortium name="The Broad Institute Genomics Platform"/>
            <consortium name="The Broad Institute Genome Sequencing Center for Infectious Disease"/>
            <person name="Wu L."/>
            <person name="Ma J."/>
        </authorList>
    </citation>
    <scope>NUCLEOTIDE SEQUENCE [LARGE SCALE GENOMIC DNA]</scope>
    <source>
        <strain evidence="3">KCTC 42423</strain>
    </source>
</reference>
<protein>
    <submittedName>
        <fullName evidence="2">Uncharacterized protein</fullName>
    </submittedName>
</protein>
<organism evidence="2 3">
    <name type="scientific">Aquimarina hainanensis</name>
    <dbReference type="NCBI Taxonomy" id="1578017"/>
    <lineage>
        <taxon>Bacteria</taxon>
        <taxon>Pseudomonadati</taxon>
        <taxon>Bacteroidota</taxon>
        <taxon>Flavobacteriia</taxon>
        <taxon>Flavobacteriales</taxon>
        <taxon>Flavobacteriaceae</taxon>
        <taxon>Aquimarina</taxon>
    </lineage>
</organism>
<dbReference type="RefSeq" id="WP_378257059.1">
    <property type="nucleotide sequence ID" value="NZ_JBHSJV010000001.1"/>
</dbReference>
<keyword evidence="1" id="KW-0732">Signal</keyword>
<gene>
    <name evidence="2" type="ORF">ACFSTE_11845</name>
</gene>